<evidence type="ECO:0000313" key="3">
    <source>
        <dbReference type="EMBL" id="KAL1524179.1"/>
    </source>
</evidence>
<dbReference type="AlphaFoldDB" id="A0AB34JRH4"/>
<feature type="signal peptide" evidence="2">
    <location>
        <begin position="1"/>
        <end position="16"/>
    </location>
</feature>
<sequence length="385" mass="41940">MRLPLLLCAVCSLALAFNLLRAWNATQTRRPALTEYSAHSRAALGVTTPSLRASQRAASPPTIVPPAASPRAAVPETAAATPPPYPETVGASLSNYSGTPHVELWGALVLPGDANLQPDAPRCHQSCVEYEPTRDVLNGSQCNVWVWHPLTQQCWLKHERPAELRAAASALARPGRASVAWTSGVWTGHKPCADCVVPARYYGCITKDICNTSRACGSPAIDGYAHVDPKCVQRSPTAQLYNELLANGSELIGTHELNADYDGLGVHWGIGHTKQRWEDCEQACRQHRPGTGGGPFAALPCNVWTWCSRPTCFEPDAHSHHFGDCWLKFTELPHAPEVNMREPMRSSFMRRHHTQMAAGVPWVSGALLPPGVTMTNGTWGPRAFW</sequence>
<evidence type="ECO:0000256" key="2">
    <source>
        <dbReference type="SAM" id="SignalP"/>
    </source>
</evidence>
<keyword evidence="2" id="KW-0732">Signal</keyword>
<feature type="compositionally biased region" description="Low complexity" evidence="1">
    <location>
        <begin position="69"/>
        <end position="80"/>
    </location>
</feature>
<feature type="region of interest" description="Disordered" evidence="1">
    <location>
        <begin position="49"/>
        <end position="86"/>
    </location>
</feature>
<comment type="caution">
    <text evidence="3">The sequence shown here is derived from an EMBL/GenBank/DDBJ whole genome shotgun (WGS) entry which is preliminary data.</text>
</comment>
<keyword evidence="4" id="KW-1185">Reference proteome</keyword>
<dbReference type="PANTHER" id="PTHR33344">
    <property type="entry name" value="OS02G0761600 PROTEIN"/>
    <property type="match status" value="1"/>
</dbReference>
<evidence type="ECO:0000313" key="4">
    <source>
        <dbReference type="Proteomes" id="UP001515480"/>
    </source>
</evidence>
<protein>
    <recommendedName>
        <fullName evidence="5">Apple domain-containing protein</fullName>
    </recommendedName>
</protein>
<dbReference type="Proteomes" id="UP001515480">
    <property type="component" value="Unassembled WGS sequence"/>
</dbReference>
<evidence type="ECO:0000256" key="1">
    <source>
        <dbReference type="SAM" id="MobiDB-lite"/>
    </source>
</evidence>
<gene>
    <name evidence="3" type="ORF">AB1Y20_019088</name>
</gene>
<reference evidence="3 4" key="1">
    <citation type="journal article" date="2024" name="Science">
        <title>Giant polyketide synthase enzymes in the biosynthesis of giant marine polyether toxins.</title>
        <authorList>
            <person name="Fallon T.R."/>
            <person name="Shende V.V."/>
            <person name="Wierzbicki I.H."/>
            <person name="Pendleton A.L."/>
            <person name="Watervoot N.F."/>
            <person name="Auber R.P."/>
            <person name="Gonzalez D.J."/>
            <person name="Wisecaver J.H."/>
            <person name="Moore B.S."/>
        </authorList>
    </citation>
    <scope>NUCLEOTIDE SEQUENCE [LARGE SCALE GENOMIC DNA]</scope>
    <source>
        <strain evidence="3 4">12B1</strain>
    </source>
</reference>
<dbReference type="EMBL" id="JBGBPQ010000005">
    <property type="protein sequence ID" value="KAL1524179.1"/>
    <property type="molecule type" value="Genomic_DNA"/>
</dbReference>
<feature type="chain" id="PRO_5044344125" description="Apple domain-containing protein" evidence="2">
    <location>
        <begin position="17"/>
        <end position="385"/>
    </location>
</feature>
<evidence type="ECO:0008006" key="5">
    <source>
        <dbReference type="Google" id="ProtNLM"/>
    </source>
</evidence>
<name>A0AB34JRH4_PRYPA</name>
<proteinExistence type="predicted"/>
<organism evidence="3 4">
    <name type="scientific">Prymnesium parvum</name>
    <name type="common">Toxic golden alga</name>
    <dbReference type="NCBI Taxonomy" id="97485"/>
    <lineage>
        <taxon>Eukaryota</taxon>
        <taxon>Haptista</taxon>
        <taxon>Haptophyta</taxon>
        <taxon>Prymnesiophyceae</taxon>
        <taxon>Prymnesiales</taxon>
        <taxon>Prymnesiaceae</taxon>
        <taxon>Prymnesium</taxon>
    </lineage>
</organism>
<accession>A0AB34JRH4</accession>